<evidence type="ECO:0000313" key="5">
    <source>
        <dbReference type="EMBL" id="AXX91248.1"/>
    </source>
</evidence>
<dbReference type="GO" id="GO:0003743">
    <property type="term" value="F:translation initiation factor activity"/>
    <property type="evidence" value="ECO:0007669"/>
    <property type="project" value="UniProtKB-KW"/>
</dbReference>
<evidence type="ECO:0000256" key="1">
    <source>
        <dbReference type="ARBA" id="ARBA00005422"/>
    </source>
</evidence>
<feature type="domain" description="SUI1" evidence="4">
    <location>
        <begin position="35"/>
        <end position="101"/>
    </location>
</feature>
<evidence type="ECO:0000313" key="6">
    <source>
        <dbReference type="EMBL" id="PHO17075.1"/>
    </source>
</evidence>
<dbReference type="SUPFAM" id="SSF55159">
    <property type="entry name" value="eIF1-like"/>
    <property type="match status" value="1"/>
</dbReference>
<dbReference type="Pfam" id="PF01253">
    <property type="entry name" value="SUI1"/>
    <property type="match status" value="1"/>
</dbReference>
<dbReference type="GO" id="GO:0003729">
    <property type="term" value="F:mRNA binding"/>
    <property type="evidence" value="ECO:0007669"/>
    <property type="project" value="TreeGrafter"/>
</dbReference>
<dbReference type="GO" id="GO:0006417">
    <property type="term" value="P:regulation of translation"/>
    <property type="evidence" value="ECO:0007669"/>
    <property type="project" value="UniProtKB-KW"/>
</dbReference>
<keyword evidence="6" id="KW-0396">Initiation factor</keyword>
<reference evidence="5 8" key="2">
    <citation type="submission" date="2018-08" db="EMBL/GenBank/DDBJ databases">
        <title>Complete genome of the Arcobacter molluscorum type strain LMG 25693.</title>
        <authorList>
            <person name="Miller W.G."/>
            <person name="Yee E."/>
            <person name="Bono J.L."/>
        </authorList>
    </citation>
    <scope>NUCLEOTIDE SEQUENCE [LARGE SCALE GENOMIC DNA]</scope>
    <source>
        <strain evidence="5 8">CECT 7696</strain>
    </source>
</reference>
<dbReference type="PANTHER" id="PTHR12789">
    <property type="entry name" value="DENSITY-REGULATED PROTEIN HOMOLOG"/>
    <property type="match status" value="1"/>
</dbReference>
<dbReference type="EMBL" id="CP032098">
    <property type="protein sequence ID" value="AXX91248.1"/>
    <property type="molecule type" value="Genomic_DNA"/>
</dbReference>
<dbReference type="Proteomes" id="UP000262712">
    <property type="component" value="Chromosome"/>
</dbReference>
<dbReference type="PROSITE" id="PS50296">
    <property type="entry name" value="SUI1"/>
    <property type="match status" value="1"/>
</dbReference>
<dbReference type="GO" id="GO:0001731">
    <property type="term" value="P:formation of translation preinitiation complex"/>
    <property type="evidence" value="ECO:0007669"/>
    <property type="project" value="TreeGrafter"/>
</dbReference>
<dbReference type="Gene3D" id="3.30.780.10">
    <property type="entry name" value="SUI1-like domain"/>
    <property type="match status" value="1"/>
</dbReference>
<dbReference type="InterPro" id="IPR036877">
    <property type="entry name" value="SUI1_dom_sf"/>
</dbReference>
<dbReference type="AlphaFoldDB" id="A0A2G1DF12"/>
<organism evidence="6 7">
    <name type="scientific">Malaciobacter molluscorum LMG 25693</name>
    <dbReference type="NCBI Taxonomy" id="870501"/>
    <lineage>
        <taxon>Bacteria</taxon>
        <taxon>Pseudomonadati</taxon>
        <taxon>Campylobacterota</taxon>
        <taxon>Epsilonproteobacteria</taxon>
        <taxon>Campylobacterales</taxon>
        <taxon>Arcobacteraceae</taxon>
        <taxon>Malaciobacter</taxon>
    </lineage>
</organism>
<dbReference type="InterPro" id="IPR050318">
    <property type="entry name" value="DENR/SUI1_TIF"/>
</dbReference>
<keyword evidence="3" id="KW-0648">Protein biosynthesis</keyword>
<evidence type="ECO:0000313" key="7">
    <source>
        <dbReference type="Proteomes" id="UP000221222"/>
    </source>
</evidence>
<dbReference type="EMBL" id="NXFY01000024">
    <property type="protein sequence ID" value="PHO17075.1"/>
    <property type="molecule type" value="Genomic_DNA"/>
</dbReference>
<dbReference type="GO" id="GO:0002188">
    <property type="term" value="P:translation reinitiation"/>
    <property type="evidence" value="ECO:0007669"/>
    <property type="project" value="TreeGrafter"/>
</dbReference>
<sequence length="105" mass="12209">MFEMGAKLEDGIFDTKKEDKNKKKSNHIEAKNNHQLVFTFEKRRGKPVTLVGRFYLSDNDKKDILKLLKKKLACGGSLKEELIEIQGDVKDKIKVILEKEGWKFK</sequence>
<proteinExistence type="inferred from homology"/>
<dbReference type="InterPro" id="IPR001950">
    <property type="entry name" value="SUI1"/>
</dbReference>
<dbReference type="Proteomes" id="UP000221222">
    <property type="component" value="Unassembled WGS sequence"/>
</dbReference>
<name>A0A2G1DF12_9BACT</name>
<dbReference type="InterPro" id="IPR005872">
    <property type="entry name" value="SUI1_arc_bac"/>
</dbReference>
<gene>
    <name evidence="5" type="ORF">AMOL_0224</name>
    <name evidence="6" type="ORF">CPU12_12175</name>
</gene>
<evidence type="ECO:0000256" key="2">
    <source>
        <dbReference type="ARBA" id="ARBA00022845"/>
    </source>
</evidence>
<dbReference type="PIRSF" id="PIRSF037511">
    <property type="entry name" value="Transl_init_SUI1_pro"/>
    <property type="match status" value="1"/>
</dbReference>
<evidence type="ECO:0000259" key="4">
    <source>
        <dbReference type="PROSITE" id="PS50296"/>
    </source>
</evidence>
<reference evidence="6 7" key="1">
    <citation type="submission" date="2017-09" db="EMBL/GenBank/DDBJ databases">
        <title>Arcobacter canalis sp. nov., a new species isolated from a water canal contaminated with urban sewage.</title>
        <authorList>
            <person name="Perez-Cataluna A."/>
            <person name="Salas-Masso N."/>
            <person name="Figueras M.J."/>
        </authorList>
    </citation>
    <scope>NUCLEOTIDE SEQUENCE [LARGE SCALE GENOMIC DNA]</scope>
    <source>
        <strain evidence="6 7">F98-3</strain>
    </source>
</reference>
<keyword evidence="2" id="KW-0810">Translation regulation</keyword>
<dbReference type="KEGG" id="amol:AMOL_0224"/>
<protein>
    <submittedName>
        <fullName evidence="5">EIF1/SUI1 family translation initiation factor</fullName>
    </submittedName>
    <submittedName>
        <fullName evidence="6">Translation initiation factor SUI1</fullName>
    </submittedName>
</protein>
<dbReference type="PANTHER" id="PTHR12789:SF0">
    <property type="entry name" value="DENSITY-REGULATED PROTEIN"/>
    <property type="match status" value="1"/>
</dbReference>
<keyword evidence="7" id="KW-1185">Reference proteome</keyword>
<accession>A0A2G1DF12</accession>
<evidence type="ECO:0000313" key="8">
    <source>
        <dbReference type="Proteomes" id="UP000262712"/>
    </source>
</evidence>
<dbReference type="RefSeq" id="WP_099343395.1">
    <property type="nucleotide sequence ID" value="NZ_CP032098.1"/>
</dbReference>
<evidence type="ECO:0000256" key="3">
    <source>
        <dbReference type="ARBA" id="ARBA00022917"/>
    </source>
</evidence>
<comment type="similarity">
    <text evidence="1">Belongs to the SUI1 family.</text>
</comment>